<keyword evidence="1" id="KW-0812">Transmembrane</keyword>
<evidence type="ECO:0008006" key="4">
    <source>
        <dbReference type="Google" id="ProtNLM"/>
    </source>
</evidence>
<name>A0A7Y5ARX7_9GAMM</name>
<reference evidence="2 3" key="1">
    <citation type="submission" date="2020-06" db="EMBL/GenBank/DDBJ databases">
        <title>Rheinheimera sp. nov., a marine bacterium isolated from coastal.</title>
        <authorList>
            <person name="Yu Q."/>
            <person name="Qi Y."/>
            <person name="Pu J."/>
        </authorList>
    </citation>
    <scope>NUCLEOTIDE SEQUENCE [LARGE SCALE GENOMIC DNA]</scope>
    <source>
        <strain evidence="2 3">YQF-2</strain>
    </source>
</reference>
<dbReference type="AlphaFoldDB" id="A0A7Y5ARX7"/>
<dbReference type="RefSeq" id="WP_173501655.1">
    <property type="nucleotide sequence ID" value="NZ_JABSOD010000012.1"/>
</dbReference>
<keyword evidence="3" id="KW-1185">Reference proteome</keyword>
<accession>A0A7Y5ARX7</accession>
<gene>
    <name evidence="2" type="ORF">HRH59_12755</name>
</gene>
<protein>
    <recommendedName>
        <fullName evidence="4">Cache domain-containing protein</fullName>
    </recommendedName>
</protein>
<evidence type="ECO:0000313" key="3">
    <source>
        <dbReference type="Proteomes" id="UP000523161"/>
    </source>
</evidence>
<proteinExistence type="predicted"/>
<keyword evidence="1" id="KW-0472">Membrane</keyword>
<feature type="transmembrane region" description="Helical" evidence="1">
    <location>
        <begin position="283"/>
        <end position="301"/>
    </location>
</feature>
<evidence type="ECO:0000256" key="1">
    <source>
        <dbReference type="SAM" id="Phobius"/>
    </source>
</evidence>
<comment type="caution">
    <text evidence="2">The sequence shown here is derived from an EMBL/GenBank/DDBJ whole genome shotgun (WGS) entry which is preliminary data.</text>
</comment>
<dbReference type="Proteomes" id="UP000523161">
    <property type="component" value="Unassembled WGS sequence"/>
</dbReference>
<evidence type="ECO:0000313" key="2">
    <source>
        <dbReference type="EMBL" id="NRQ43417.1"/>
    </source>
</evidence>
<keyword evidence="1" id="KW-1133">Transmembrane helix</keyword>
<sequence>MHNPSYTEYRRTGLLGLILVLLLSTFAATLHYLRSVDDKVLQTRTRLVAVSSQLDSQFAPVLAYSAAVIKVAQLKLALPPLTTEDSILLLDLDAEQTQQLPLTSDDSSLQAELQMLMHLQPHFDMVVEALPSVVGVYYLSERGLAYNGQNKWSDYMADHLLQWHKHAVNSRENGYERGMVFYTEFMPQQAAVLLPLYTDERRLGSFLFALSLEPMLAPMYEQHSDIDFMLLDQAGELISHSTAQPPQSTTEHMLQIQRLNTMPWSLALLEQKTSLFAAGVKDFLWHWCSYAVLLGTLLLALQYRFRRRTLSAVHRLTIHLERLANGQSQGVRHVPDGWQDIFDRICQLHKDKPSE</sequence>
<organism evidence="2 3">
    <name type="scientific">Rheinheimera lutimaris</name>
    <dbReference type="NCBI Taxonomy" id="2740584"/>
    <lineage>
        <taxon>Bacteria</taxon>
        <taxon>Pseudomonadati</taxon>
        <taxon>Pseudomonadota</taxon>
        <taxon>Gammaproteobacteria</taxon>
        <taxon>Chromatiales</taxon>
        <taxon>Chromatiaceae</taxon>
        <taxon>Rheinheimera</taxon>
    </lineage>
</organism>
<dbReference type="EMBL" id="JABSOD010000012">
    <property type="protein sequence ID" value="NRQ43417.1"/>
    <property type="molecule type" value="Genomic_DNA"/>
</dbReference>